<reference evidence="6" key="1">
    <citation type="journal article" date="2021" name="PeerJ">
        <title>Extensive microbial diversity within the chicken gut microbiome revealed by metagenomics and culture.</title>
        <authorList>
            <person name="Gilroy R."/>
            <person name="Ravi A."/>
            <person name="Getino M."/>
            <person name="Pursley I."/>
            <person name="Horton D.L."/>
            <person name="Alikhan N.F."/>
            <person name="Baker D."/>
            <person name="Gharbi K."/>
            <person name="Hall N."/>
            <person name="Watson M."/>
            <person name="Adriaenssens E.M."/>
            <person name="Foster-Nyarko E."/>
            <person name="Jarju S."/>
            <person name="Secka A."/>
            <person name="Antonio M."/>
            <person name="Oren A."/>
            <person name="Chaudhuri R.R."/>
            <person name="La Ragione R."/>
            <person name="Hildebrand F."/>
            <person name="Pallen M.J."/>
        </authorList>
    </citation>
    <scope>NUCLEOTIDE SEQUENCE</scope>
    <source>
        <strain evidence="6">811</strain>
    </source>
</reference>
<evidence type="ECO:0000256" key="4">
    <source>
        <dbReference type="ARBA" id="ARBA00022679"/>
    </source>
</evidence>
<reference evidence="6" key="2">
    <citation type="submission" date="2021-04" db="EMBL/GenBank/DDBJ databases">
        <authorList>
            <person name="Gilroy R."/>
        </authorList>
    </citation>
    <scope>NUCLEOTIDE SEQUENCE</scope>
    <source>
        <strain evidence="6">811</strain>
    </source>
</reference>
<dbReference type="Pfam" id="PF00535">
    <property type="entry name" value="Glycos_transf_2"/>
    <property type="match status" value="2"/>
</dbReference>
<comment type="caution">
    <text evidence="6">The sequence shown here is derived from an EMBL/GenBank/DDBJ whole genome shotgun (WGS) entry which is preliminary data.</text>
</comment>
<evidence type="ECO:0000259" key="5">
    <source>
        <dbReference type="Pfam" id="PF00535"/>
    </source>
</evidence>
<feature type="domain" description="Glycosyltransferase 2-like" evidence="5">
    <location>
        <begin position="5"/>
        <end position="133"/>
    </location>
</feature>
<dbReference type="Proteomes" id="UP000824204">
    <property type="component" value="Unassembled WGS sequence"/>
</dbReference>
<keyword evidence="3 6" id="KW-0328">Glycosyltransferase</keyword>
<evidence type="ECO:0000256" key="1">
    <source>
        <dbReference type="ARBA" id="ARBA00004776"/>
    </source>
</evidence>
<evidence type="ECO:0000313" key="6">
    <source>
        <dbReference type="EMBL" id="HIX08139.1"/>
    </source>
</evidence>
<keyword evidence="4 6" id="KW-0808">Transferase</keyword>
<proteinExistence type="inferred from homology"/>
<evidence type="ECO:0000256" key="3">
    <source>
        <dbReference type="ARBA" id="ARBA00022676"/>
    </source>
</evidence>
<protein>
    <submittedName>
        <fullName evidence="6">Glycosyltransferase</fullName>
        <ecNumber evidence="6">2.4.-.-</ecNumber>
    </submittedName>
</protein>
<gene>
    <name evidence="6" type="ORF">H9741_06695</name>
</gene>
<comment type="similarity">
    <text evidence="2">Belongs to the glycosyltransferase 2 family.</text>
</comment>
<dbReference type="PANTHER" id="PTHR43179">
    <property type="entry name" value="RHAMNOSYLTRANSFERASE WBBL"/>
    <property type="match status" value="1"/>
</dbReference>
<dbReference type="InterPro" id="IPR001173">
    <property type="entry name" value="Glyco_trans_2-like"/>
</dbReference>
<comment type="pathway">
    <text evidence="1">Cell wall biogenesis; cell wall polysaccharide biosynthesis.</text>
</comment>
<accession>A0A9D2AFS1</accession>
<dbReference type="InterPro" id="IPR029044">
    <property type="entry name" value="Nucleotide-diphossugar_trans"/>
</dbReference>
<sequence>MRICAVIITYNRTNCIENLLKALIGQTYKTFDIFIFDVACDGDTELKAKKYLNHSTKYIKAKKDNVFESYLYALESVYEKYDWIWMLHDDVVPDKNALHELVSAISKVKKASFFTSALVTSDNKPSYTPALSPYSIEDVGTWGEKLEYSLVRISKASFISTFINTDAIKMCGLPTSKLFYKENSDYLSNLIGQYGAAYLVGKSKVILKKIEPMKSIVPQKIKICAIVVTYNRKEMLVECIKALQTQKYNSFDILIVDNASTDGTKEYIADYLKENNYYINTGANFGGSGGFYYGMKYAYEHGYDWLWIMDDDVIPTPAALGELVSHLKYVKTLSFLASAVYSKDNKALNTPEISRYSTNGYLFWYDKLEYGMVSLAHATFVSLLINRKAIEKCGLPCKDYFIWGDDTEYTMRIIGRFGAAYMVGSSKVYHLRGSSSALNIKTEKSEKRILMYYNLIRNTLLNARTYSGQKACKDWIRRYRKDCIAIALSKLPYRKLKIKTILSAINDFKKGKYAAEAFKNRYQIYGQEKAVLNFIGLDEIAELIKSQFGYTVVLTKSKVSIFTMFERVPAYIKEYNYKDISAVTQSEIKKDFFEIIKPIVKNQFIVIDLRNSCNAIVKFTRGNKSFNMNYTSEFANDLNNGKLEILCKNYDYNIMDTNDYSEKYVADIVERFAINISQIYNQNKIVFIKYDNINKNDMRLYNSSIYTNKLVDMLCEKLPLSKILVINSNDTNESTCTKLKELLSN</sequence>
<feature type="domain" description="Glycosyltransferase 2-like" evidence="5">
    <location>
        <begin position="225"/>
        <end position="392"/>
    </location>
</feature>
<dbReference type="EC" id="2.4.-.-" evidence="6"/>
<dbReference type="EMBL" id="DXFX01000083">
    <property type="protein sequence ID" value="HIX08139.1"/>
    <property type="molecule type" value="Genomic_DNA"/>
</dbReference>
<dbReference type="Gene3D" id="3.90.550.10">
    <property type="entry name" value="Spore Coat Polysaccharide Biosynthesis Protein SpsA, Chain A"/>
    <property type="match status" value="2"/>
</dbReference>
<evidence type="ECO:0000256" key="2">
    <source>
        <dbReference type="ARBA" id="ARBA00006739"/>
    </source>
</evidence>
<dbReference type="PANTHER" id="PTHR43179:SF12">
    <property type="entry name" value="GALACTOFURANOSYLTRANSFERASE GLFT2"/>
    <property type="match status" value="1"/>
</dbReference>
<dbReference type="GO" id="GO:0016757">
    <property type="term" value="F:glycosyltransferase activity"/>
    <property type="evidence" value="ECO:0007669"/>
    <property type="project" value="UniProtKB-KW"/>
</dbReference>
<dbReference type="SUPFAM" id="SSF53448">
    <property type="entry name" value="Nucleotide-diphospho-sugar transferases"/>
    <property type="match status" value="2"/>
</dbReference>
<evidence type="ECO:0000313" key="7">
    <source>
        <dbReference type="Proteomes" id="UP000824204"/>
    </source>
</evidence>
<dbReference type="AlphaFoldDB" id="A0A9D2AFS1"/>
<name>A0A9D2AFS1_9FIRM</name>
<organism evidence="6 7">
    <name type="scientific">Candidatus Borkfalkia faecipullorum</name>
    <dbReference type="NCBI Taxonomy" id="2838510"/>
    <lineage>
        <taxon>Bacteria</taxon>
        <taxon>Bacillati</taxon>
        <taxon>Bacillota</taxon>
        <taxon>Clostridia</taxon>
        <taxon>Christensenellales</taxon>
        <taxon>Christensenellaceae</taxon>
        <taxon>Candidatus Borkfalkia</taxon>
    </lineage>
</organism>